<evidence type="ECO:0000256" key="1">
    <source>
        <dbReference type="ARBA" id="ARBA00006484"/>
    </source>
</evidence>
<keyword evidence="2" id="KW-0560">Oxidoreductase</keyword>
<comment type="similarity">
    <text evidence="1">Belongs to the short-chain dehydrogenases/reductases (SDR) family.</text>
</comment>
<dbReference type="Pfam" id="PF00106">
    <property type="entry name" value="adh_short"/>
    <property type="match status" value="1"/>
</dbReference>
<dbReference type="PANTHER" id="PTHR43008">
    <property type="entry name" value="BENZIL REDUCTASE"/>
    <property type="match status" value="1"/>
</dbReference>
<dbReference type="CDD" id="cd05233">
    <property type="entry name" value="SDR_c"/>
    <property type="match status" value="1"/>
</dbReference>
<evidence type="ECO:0000313" key="3">
    <source>
        <dbReference type="EMBL" id="MDR7346255.1"/>
    </source>
</evidence>
<organism evidence="3 4">
    <name type="scientific">Enteractinococcus fodinae</name>
    <dbReference type="NCBI Taxonomy" id="684663"/>
    <lineage>
        <taxon>Bacteria</taxon>
        <taxon>Bacillati</taxon>
        <taxon>Actinomycetota</taxon>
        <taxon>Actinomycetes</taxon>
        <taxon>Micrococcales</taxon>
        <taxon>Micrococcaceae</taxon>
    </lineage>
</organism>
<proteinExistence type="inferred from homology"/>
<comment type="caution">
    <text evidence="3">The sequence shown here is derived from an EMBL/GenBank/DDBJ whole genome shotgun (WGS) entry which is preliminary data.</text>
</comment>
<name>A0ABU2AY22_9MICC</name>
<reference evidence="3 4" key="1">
    <citation type="submission" date="2023-07" db="EMBL/GenBank/DDBJ databases">
        <title>Sequencing the genomes of 1000 actinobacteria strains.</title>
        <authorList>
            <person name="Klenk H.-P."/>
        </authorList>
    </citation>
    <scope>NUCLEOTIDE SEQUENCE [LARGE SCALE GENOMIC DNA]</scope>
    <source>
        <strain evidence="3 4">DSM 22966</strain>
    </source>
</reference>
<evidence type="ECO:0000256" key="2">
    <source>
        <dbReference type="ARBA" id="ARBA00023002"/>
    </source>
</evidence>
<keyword evidence="4" id="KW-1185">Reference proteome</keyword>
<dbReference type="InterPro" id="IPR036291">
    <property type="entry name" value="NAD(P)-bd_dom_sf"/>
</dbReference>
<dbReference type="RefSeq" id="WP_310171014.1">
    <property type="nucleotide sequence ID" value="NZ_BAABHE010000002.1"/>
</dbReference>
<protein>
    <submittedName>
        <fullName evidence="3">NAD(P)-dependent dehydrogenase (Short-subunit alcohol dehydrogenase family)</fullName>
    </submittedName>
</protein>
<gene>
    <name evidence="3" type="ORF">J2S62_000512</name>
</gene>
<dbReference type="Gene3D" id="3.40.50.720">
    <property type="entry name" value="NAD(P)-binding Rossmann-like Domain"/>
    <property type="match status" value="1"/>
</dbReference>
<accession>A0ABU2AY22</accession>
<dbReference type="SUPFAM" id="SSF51735">
    <property type="entry name" value="NAD(P)-binding Rossmann-fold domains"/>
    <property type="match status" value="1"/>
</dbReference>
<evidence type="ECO:0000313" key="4">
    <source>
        <dbReference type="Proteomes" id="UP001183794"/>
    </source>
</evidence>
<dbReference type="EMBL" id="JAVDYJ010000001">
    <property type="protein sequence ID" value="MDR7346255.1"/>
    <property type="molecule type" value="Genomic_DNA"/>
</dbReference>
<dbReference type="PANTHER" id="PTHR43008:SF4">
    <property type="entry name" value="CHAIN DEHYDROGENASE, PUTATIVE (AFU_ORTHOLOGUE AFUA_4G08710)-RELATED"/>
    <property type="match status" value="1"/>
</dbReference>
<dbReference type="InterPro" id="IPR002347">
    <property type="entry name" value="SDR_fam"/>
</dbReference>
<sequence>MSDKVPESLIILGGTGNLGRQVLPILVDAGYHLVVFARSETSGAPFDHEHVSVMVGSLDDAEFIDSLVATALRHGRTLRGAVFLNGGFTNDDGIGADGFTEYLQQMLDMNVYPTTKVLSRILPHWQANGGGRIVLTSATAVEKRFAKGGAYATAKMVVDSLARQIQREYDPEIVDVHVLRPRFIGTKPGQDDPADLAQEMLDALQQEV</sequence>
<dbReference type="Proteomes" id="UP001183794">
    <property type="component" value="Unassembled WGS sequence"/>
</dbReference>